<evidence type="ECO:0000256" key="1">
    <source>
        <dbReference type="ARBA" id="ARBA00004613"/>
    </source>
</evidence>
<dbReference type="Pfam" id="PF03024">
    <property type="entry name" value="Folate_rec"/>
    <property type="match status" value="1"/>
</dbReference>
<protein>
    <recommendedName>
        <fullName evidence="10">SRCR domain-containing protein</fullName>
    </recommendedName>
</protein>
<keyword evidence="4 9" id="KW-0732">Signal</keyword>
<reference evidence="11" key="2">
    <citation type="submission" date="2025-09" db="UniProtKB">
        <authorList>
            <consortium name="Ensembl"/>
        </authorList>
    </citation>
    <scope>IDENTIFICATION</scope>
</reference>
<comment type="caution">
    <text evidence="7">Lacks conserved residue(s) required for the propagation of feature annotation.</text>
</comment>
<evidence type="ECO:0000256" key="9">
    <source>
        <dbReference type="SAM" id="SignalP"/>
    </source>
</evidence>
<feature type="region of interest" description="Disordered" evidence="8">
    <location>
        <begin position="599"/>
        <end position="657"/>
    </location>
</feature>
<dbReference type="Pfam" id="PF00530">
    <property type="entry name" value="SRCR"/>
    <property type="match status" value="1"/>
</dbReference>
<dbReference type="SMART" id="SM00202">
    <property type="entry name" value="SR"/>
    <property type="match status" value="1"/>
</dbReference>
<reference evidence="11" key="1">
    <citation type="submission" date="2025-08" db="UniProtKB">
        <authorList>
            <consortium name="Ensembl"/>
        </authorList>
    </citation>
    <scope>IDENTIFICATION</scope>
</reference>
<dbReference type="AlphaFoldDB" id="A0A8C3ICR8"/>
<evidence type="ECO:0000256" key="3">
    <source>
        <dbReference type="ARBA" id="ARBA00022525"/>
    </source>
</evidence>
<dbReference type="PRINTS" id="PR00258">
    <property type="entry name" value="SPERACTRCPTR"/>
</dbReference>
<dbReference type="Gene3D" id="3.10.250.10">
    <property type="entry name" value="SRCR-like domain"/>
    <property type="match status" value="1"/>
</dbReference>
<evidence type="ECO:0000256" key="5">
    <source>
        <dbReference type="ARBA" id="ARBA00023157"/>
    </source>
</evidence>
<dbReference type="InterPro" id="IPR001190">
    <property type="entry name" value="SRCR"/>
</dbReference>
<keyword evidence="12" id="KW-1185">Reference proteome</keyword>
<dbReference type="InterPro" id="IPR012938">
    <property type="entry name" value="Glc/Sorbosone_DH"/>
</dbReference>
<feature type="compositionally biased region" description="Basic residues" evidence="8">
    <location>
        <begin position="627"/>
        <end position="646"/>
    </location>
</feature>
<feature type="disulfide bond" evidence="7">
    <location>
        <begin position="730"/>
        <end position="740"/>
    </location>
</feature>
<dbReference type="PROSITE" id="PS50287">
    <property type="entry name" value="SRCR_2"/>
    <property type="match status" value="1"/>
</dbReference>
<organism evidence="11 12">
    <name type="scientific">Chrysemys picta bellii</name>
    <name type="common">Western painted turtle</name>
    <name type="synonym">Emys bellii</name>
    <dbReference type="NCBI Taxonomy" id="8478"/>
    <lineage>
        <taxon>Eukaryota</taxon>
        <taxon>Metazoa</taxon>
        <taxon>Chordata</taxon>
        <taxon>Craniata</taxon>
        <taxon>Vertebrata</taxon>
        <taxon>Euteleostomi</taxon>
        <taxon>Archelosauria</taxon>
        <taxon>Testudinata</taxon>
        <taxon>Testudines</taxon>
        <taxon>Cryptodira</taxon>
        <taxon>Durocryptodira</taxon>
        <taxon>Testudinoidea</taxon>
        <taxon>Emydidae</taxon>
        <taxon>Chrysemys</taxon>
    </lineage>
</organism>
<sequence length="778" mass="84162">MGPGATALGALLLLLGQDPWVLPHPQCLDYKPPFQPPQPLAFCPEYSAFGCCDGRRDAELSARFQVLGSFLDPAGLQSCGHFLRDLVCQECSPYAAHLYDAEDVSSPVRALPGLCPAYCTAFWLRCRSVLSLLTEDPASLALEGDRARFCGALELGDPTYCYPAVLDSTALSQGLGRVREGARGCLQLCLREVANGLRNPVAMAHAGDGSHRFFVAEQRGCIWVFLANGSRAARPFLDLRAVVLTSPWAGDERGFLGLAFHPRFRATRTFYVYYSAHAGPHETIRVSQFRVSAHDPNTADPRSERILLEVLEPASNHNGGQLLFGADELLYIFTGDGGRAGDPFGAFGNAQNKSSLLGKVLRIDVEPEADGPPYRIPPNNPFVGEPGAQPEVYAYGVRNMWRCSVDRGDPASGAGRGRIFCGDVGQNKYEEVDVIVPGANYGWRAKEGFACYDQALCANASLDDVPPIFAYSHELGRSVTGGYVYRGCHSPNLHGLYIFGDFMSGRLMSLREEAGSGRWHYKELCMGQGQTCAFPGLLNHHVPHIISFAEDEAGELYFLATAIASAAVPAGILYRIVDPSRYLLSPPLPAGPGRFMGKATGWHPTTSPAPNLHLPHRTLPPPATPHPPRRAAGHHPRKRGPRRRLGAKGPARQLPPGTVRLVHRGAAPGRGRLEILVGGQWGTVCDDQFDGRAAAVVCRQLGYERALRVARRAEFGQGAALPILLDDVRCQGSERSLLECRSAPPGQHDCAHSEDVGVVCGDPERQGRPRGSRGAHGL</sequence>
<dbReference type="PANTHER" id="PTHR19328">
    <property type="entry name" value="HEDGEHOG-INTERACTING PROTEIN"/>
    <property type="match status" value="1"/>
</dbReference>
<evidence type="ECO:0000256" key="8">
    <source>
        <dbReference type="SAM" id="MobiDB-lite"/>
    </source>
</evidence>
<dbReference type="SUPFAM" id="SSF56487">
    <property type="entry name" value="SRCR-like"/>
    <property type="match status" value="1"/>
</dbReference>
<dbReference type="GeneTree" id="ENSGT00940000164056"/>
<dbReference type="InterPro" id="IPR011042">
    <property type="entry name" value="6-blade_b-propeller_TolB-like"/>
</dbReference>
<evidence type="ECO:0000259" key="10">
    <source>
        <dbReference type="PROSITE" id="PS50287"/>
    </source>
</evidence>
<dbReference type="SUPFAM" id="SSF50952">
    <property type="entry name" value="Soluble quinoprotein glucose dehydrogenase"/>
    <property type="match status" value="1"/>
</dbReference>
<dbReference type="PROSITE" id="PS00420">
    <property type="entry name" value="SRCR_1"/>
    <property type="match status" value="1"/>
</dbReference>
<evidence type="ECO:0000256" key="7">
    <source>
        <dbReference type="PROSITE-ProRule" id="PRU00196"/>
    </source>
</evidence>
<comment type="similarity">
    <text evidence="2">Belongs to the HHIP family.</text>
</comment>
<dbReference type="Pfam" id="PF07995">
    <property type="entry name" value="GSDH"/>
    <property type="match status" value="1"/>
</dbReference>
<dbReference type="GO" id="GO:0005576">
    <property type="term" value="C:extracellular region"/>
    <property type="evidence" value="ECO:0007669"/>
    <property type="project" value="UniProtKB-SubCell"/>
</dbReference>
<dbReference type="FunFam" id="3.10.250.10:FF:000001">
    <property type="entry name" value="Lysyl oxidase 4 isoform X1"/>
    <property type="match status" value="1"/>
</dbReference>
<accession>A0A8C3ICR8</accession>
<evidence type="ECO:0000256" key="4">
    <source>
        <dbReference type="ARBA" id="ARBA00022729"/>
    </source>
</evidence>
<feature type="signal peptide" evidence="9">
    <location>
        <begin position="1"/>
        <end position="23"/>
    </location>
</feature>
<proteinExistence type="inferred from homology"/>
<keyword evidence="6" id="KW-0325">Glycoprotein</keyword>
<evidence type="ECO:0000256" key="6">
    <source>
        <dbReference type="ARBA" id="ARBA00023180"/>
    </source>
</evidence>
<dbReference type="OMA" id="YKGVYRV"/>
<name>A0A8C3ICR8_CHRPI</name>
<dbReference type="Gene3D" id="2.120.10.30">
    <property type="entry name" value="TolB, C-terminal domain"/>
    <property type="match status" value="1"/>
</dbReference>
<evidence type="ECO:0000313" key="11">
    <source>
        <dbReference type="Ensembl" id="ENSCPBP00000030958.1"/>
    </source>
</evidence>
<dbReference type="Proteomes" id="UP000694380">
    <property type="component" value="Unplaced"/>
</dbReference>
<comment type="subcellular location">
    <subcellularLocation>
        <location evidence="1">Secreted</location>
    </subcellularLocation>
</comment>
<evidence type="ECO:0000256" key="2">
    <source>
        <dbReference type="ARBA" id="ARBA00010658"/>
    </source>
</evidence>
<dbReference type="InterPro" id="IPR018143">
    <property type="entry name" value="Folate_rcpt-like"/>
</dbReference>
<feature type="chain" id="PRO_5034465461" description="SRCR domain-containing protein" evidence="9">
    <location>
        <begin position="24"/>
        <end position="778"/>
    </location>
</feature>
<dbReference type="InterPro" id="IPR036772">
    <property type="entry name" value="SRCR-like_dom_sf"/>
</dbReference>
<dbReference type="GO" id="GO:0016020">
    <property type="term" value="C:membrane"/>
    <property type="evidence" value="ECO:0007669"/>
    <property type="project" value="InterPro"/>
</dbReference>
<dbReference type="Ensembl" id="ENSCPBT00000036430.1">
    <property type="protein sequence ID" value="ENSCPBP00000030958.1"/>
    <property type="gene ID" value="ENSCPBG00000021755.1"/>
</dbReference>
<keyword evidence="3" id="KW-0964">Secreted</keyword>
<keyword evidence="5 7" id="KW-1015">Disulfide bond</keyword>
<dbReference type="InterPro" id="IPR011041">
    <property type="entry name" value="Quinoprot_gluc/sorb_DH_b-prop"/>
</dbReference>
<evidence type="ECO:0000313" key="12">
    <source>
        <dbReference type="Proteomes" id="UP000694380"/>
    </source>
</evidence>
<dbReference type="PANTHER" id="PTHR19328:SF75">
    <property type="entry name" value="ALDOSE SUGAR DEHYDROGENASE YLII"/>
    <property type="match status" value="1"/>
</dbReference>
<feature type="domain" description="SRCR" evidence="10">
    <location>
        <begin position="659"/>
        <end position="761"/>
    </location>
</feature>